<sequence length="104" mass="11292">MADGHQRAMLAFVLAQTLLLGLLAVQVARGFVGSAGAFTGLSPVLRLALLLVVLTEILVPLAVYVDVARRTDDPDWVWVHAATMPVVNLLGLLAYLDDRKRSRE</sequence>
<dbReference type="EMBL" id="JAMQOS010000001">
    <property type="protein sequence ID" value="MDS0281200.1"/>
    <property type="molecule type" value="Genomic_DNA"/>
</dbReference>
<accession>A0ABU2FKB5</accession>
<keyword evidence="1" id="KW-1133">Transmembrane helix</keyword>
<keyword evidence="1" id="KW-0812">Transmembrane</keyword>
<keyword evidence="3" id="KW-1185">Reference proteome</keyword>
<evidence type="ECO:0000313" key="2">
    <source>
        <dbReference type="EMBL" id="MDS0281200.1"/>
    </source>
</evidence>
<comment type="caution">
    <text evidence="2">The sequence shown here is derived from an EMBL/GenBank/DDBJ whole genome shotgun (WGS) entry which is preliminary data.</text>
</comment>
<protein>
    <recommendedName>
        <fullName evidence="4">Cardiolipin synthase N-terminal domain-containing protein</fullName>
    </recommendedName>
</protein>
<evidence type="ECO:0008006" key="4">
    <source>
        <dbReference type="Google" id="ProtNLM"/>
    </source>
</evidence>
<dbReference type="Proteomes" id="UP001268864">
    <property type="component" value="Unassembled WGS sequence"/>
</dbReference>
<dbReference type="RefSeq" id="WP_310899037.1">
    <property type="nucleotide sequence ID" value="NZ_JAMQOS010000001.1"/>
</dbReference>
<proteinExistence type="predicted"/>
<evidence type="ECO:0000256" key="1">
    <source>
        <dbReference type="SAM" id="Phobius"/>
    </source>
</evidence>
<evidence type="ECO:0000313" key="3">
    <source>
        <dbReference type="Proteomes" id="UP001268864"/>
    </source>
</evidence>
<organism evidence="2 3">
    <name type="scientific">Haloarcula onubensis</name>
    <dbReference type="NCBI Taxonomy" id="2950539"/>
    <lineage>
        <taxon>Archaea</taxon>
        <taxon>Methanobacteriati</taxon>
        <taxon>Methanobacteriota</taxon>
        <taxon>Stenosarchaea group</taxon>
        <taxon>Halobacteria</taxon>
        <taxon>Halobacteriales</taxon>
        <taxon>Haloarculaceae</taxon>
        <taxon>Haloarcula</taxon>
    </lineage>
</organism>
<keyword evidence="1" id="KW-0472">Membrane</keyword>
<name>A0ABU2FKB5_9EURY</name>
<feature type="transmembrane region" description="Helical" evidence="1">
    <location>
        <begin position="46"/>
        <end position="65"/>
    </location>
</feature>
<reference evidence="2 3" key="1">
    <citation type="submission" date="2022-06" db="EMBL/GenBank/DDBJ databases">
        <title>Halomicroarcula sp. a new haloarchaeum isolate from saline soil.</title>
        <authorList>
            <person name="Strakova D."/>
            <person name="Galisteo C."/>
            <person name="Sanchez-Porro C."/>
            <person name="Ventosa A."/>
        </authorList>
    </citation>
    <scope>NUCLEOTIDE SEQUENCE [LARGE SCALE GENOMIC DNA]</scope>
    <source>
        <strain evidence="2 3">S3CR25-11</strain>
    </source>
</reference>
<feature type="transmembrane region" description="Helical" evidence="1">
    <location>
        <begin position="77"/>
        <end position="96"/>
    </location>
</feature>
<gene>
    <name evidence="2" type="ORF">NDI86_03635</name>
</gene>